<proteinExistence type="predicted"/>
<comment type="caution">
    <text evidence="1">The sequence shown here is derived from an EMBL/GenBank/DDBJ whole genome shotgun (WGS) entry which is preliminary data.</text>
</comment>
<dbReference type="EMBL" id="MBEE01000080">
    <property type="protein sequence ID" value="OCB57660.1"/>
    <property type="molecule type" value="Genomic_DNA"/>
</dbReference>
<dbReference type="Proteomes" id="UP000092683">
    <property type="component" value="Unassembled WGS sequence"/>
</dbReference>
<gene>
    <name evidence="1" type="ORF">A5677_16995</name>
</gene>
<name>A0A1B9DA74_MYCMA</name>
<dbReference type="RefSeq" id="WP_065480391.1">
    <property type="nucleotide sequence ID" value="NZ_MBEE01000080.1"/>
</dbReference>
<evidence type="ECO:0000313" key="2">
    <source>
        <dbReference type="Proteomes" id="UP000092683"/>
    </source>
</evidence>
<evidence type="ECO:0000313" key="1">
    <source>
        <dbReference type="EMBL" id="OCB57660.1"/>
    </source>
</evidence>
<dbReference type="AlphaFoldDB" id="A0A1B9DA74"/>
<accession>A0A1B9DA74</accession>
<protein>
    <submittedName>
        <fullName evidence="1">Uncharacterized protein</fullName>
    </submittedName>
</protein>
<sequence length="75" mass="8739">MSTLLLRAENIYVGAQIDLYYWALMHDQWWLVALSIKWMGLDSNQDVKGKLPTLREIADRYRSAYQSRGGVEPHV</sequence>
<organism evidence="1 2">
    <name type="scientific">Mycobacterium malmoense</name>
    <dbReference type="NCBI Taxonomy" id="1780"/>
    <lineage>
        <taxon>Bacteria</taxon>
        <taxon>Bacillati</taxon>
        <taxon>Actinomycetota</taxon>
        <taxon>Actinomycetes</taxon>
        <taxon>Mycobacteriales</taxon>
        <taxon>Mycobacteriaceae</taxon>
        <taxon>Mycobacterium</taxon>
    </lineage>
</organism>
<reference evidence="1 2" key="1">
    <citation type="submission" date="2016-06" db="EMBL/GenBank/DDBJ databases">
        <authorList>
            <person name="Kjaerup R.B."/>
            <person name="Dalgaard T.S."/>
            <person name="Juul-Madsen H.R."/>
        </authorList>
    </citation>
    <scope>NUCLEOTIDE SEQUENCE [LARGE SCALE GENOMIC DNA]</scope>
    <source>
        <strain evidence="1 2">E3012</strain>
    </source>
</reference>